<sequence>MSGKRLIKQLIYGVVFAVFLFLIGLSFYNSFLRPTPTCLDGIQNQNETGIDCNGPCPACEIKELLNLKVDQNQIKHFPADPEKKTTVFYFELKNLNLNYGADFFYYYLDLYDKNGFKFQRITDNAFIYAGGIDHIVKLADIPYDSIFNIMASTTDINWKIKNEFPKPDTSLRAIKTSVSQDGGVIVTGFAQNNETFALSKVLISAVLVSKDGIKISASKTELENVAAFSEKSFKLNFPKNISLASAENITAYYNFQQDLTFGSTGDDVKKLQEILKNEGFLTGEMNGNFDQITKNALIQYQKKAQISPASGSFGPKTRNYINVLKKPMPTPILQSIDLTKADSSKTEVYIEGIR</sequence>
<comment type="caution">
    <text evidence="3">The sequence shown here is derived from an EMBL/GenBank/DDBJ whole genome shotgun (WGS) entry which is preliminary data.</text>
</comment>
<dbReference type="Pfam" id="PF01471">
    <property type="entry name" value="PG_binding_1"/>
    <property type="match status" value="1"/>
</dbReference>
<dbReference type="Gene3D" id="1.10.101.10">
    <property type="entry name" value="PGBD-like superfamily/PGBD"/>
    <property type="match status" value="1"/>
</dbReference>
<keyword evidence="1" id="KW-0812">Transmembrane</keyword>
<evidence type="ECO:0000313" key="4">
    <source>
        <dbReference type="Proteomes" id="UP000230553"/>
    </source>
</evidence>
<protein>
    <recommendedName>
        <fullName evidence="2">Peptidoglycan binding-like domain-containing protein</fullName>
    </recommendedName>
</protein>
<feature type="domain" description="Peptidoglycan binding-like" evidence="2">
    <location>
        <begin position="264"/>
        <end position="319"/>
    </location>
</feature>
<dbReference type="Proteomes" id="UP000230553">
    <property type="component" value="Unassembled WGS sequence"/>
</dbReference>
<accession>A0A2M7TFF6</accession>
<evidence type="ECO:0000313" key="3">
    <source>
        <dbReference type="EMBL" id="PIZ44584.1"/>
    </source>
</evidence>
<keyword evidence="1" id="KW-1133">Transmembrane helix</keyword>
<evidence type="ECO:0000256" key="1">
    <source>
        <dbReference type="SAM" id="Phobius"/>
    </source>
</evidence>
<name>A0A2M7TFF6_9BACT</name>
<keyword evidence="1" id="KW-0472">Membrane</keyword>
<organism evidence="3 4">
    <name type="scientific">Candidatus Wolfebacteria bacterium CG_4_10_14_0_2_um_filter_39_18</name>
    <dbReference type="NCBI Taxonomy" id="1975061"/>
    <lineage>
        <taxon>Bacteria</taxon>
        <taxon>Candidatus Wolfeibacteriota</taxon>
    </lineage>
</organism>
<dbReference type="EMBL" id="PFNM01000042">
    <property type="protein sequence ID" value="PIZ44584.1"/>
    <property type="molecule type" value="Genomic_DNA"/>
</dbReference>
<proteinExistence type="predicted"/>
<feature type="transmembrane region" description="Helical" evidence="1">
    <location>
        <begin position="9"/>
        <end position="28"/>
    </location>
</feature>
<dbReference type="SUPFAM" id="SSF47090">
    <property type="entry name" value="PGBD-like"/>
    <property type="match status" value="1"/>
</dbReference>
<dbReference type="InterPro" id="IPR002477">
    <property type="entry name" value="Peptidoglycan-bd-like"/>
</dbReference>
<reference evidence="4" key="1">
    <citation type="submission" date="2017-09" db="EMBL/GenBank/DDBJ databases">
        <title>Depth-based differentiation of microbial function through sediment-hosted aquifers and enrichment of novel symbionts in the deep terrestrial subsurface.</title>
        <authorList>
            <person name="Probst A.J."/>
            <person name="Ladd B."/>
            <person name="Jarett J.K."/>
            <person name="Geller-Mcgrath D.E."/>
            <person name="Sieber C.M.K."/>
            <person name="Emerson J.B."/>
            <person name="Anantharaman K."/>
            <person name="Thomas B.C."/>
            <person name="Malmstrom R."/>
            <person name="Stieglmeier M."/>
            <person name="Klingl A."/>
            <person name="Woyke T."/>
            <person name="Ryan C.M."/>
            <person name="Banfield J.F."/>
        </authorList>
    </citation>
    <scope>NUCLEOTIDE SEQUENCE [LARGE SCALE GENOMIC DNA]</scope>
</reference>
<dbReference type="InterPro" id="IPR036365">
    <property type="entry name" value="PGBD-like_sf"/>
</dbReference>
<gene>
    <name evidence="3" type="ORF">COY31_02210</name>
</gene>
<dbReference type="InterPro" id="IPR036366">
    <property type="entry name" value="PGBDSf"/>
</dbReference>
<dbReference type="AlphaFoldDB" id="A0A2M7TFF6"/>
<evidence type="ECO:0000259" key="2">
    <source>
        <dbReference type="Pfam" id="PF01471"/>
    </source>
</evidence>